<organism evidence="2 3">
    <name type="scientific">Halochromatium glycolicum</name>
    <dbReference type="NCBI Taxonomy" id="85075"/>
    <lineage>
        <taxon>Bacteria</taxon>
        <taxon>Pseudomonadati</taxon>
        <taxon>Pseudomonadota</taxon>
        <taxon>Gammaproteobacteria</taxon>
        <taxon>Chromatiales</taxon>
        <taxon>Chromatiaceae</taxon>
        <taxon>Halochromatium</taxon>
    </lineage>
</organism>
<dbReference type="EMBL" id="NRSJ01000007">
    <property type="protein sequence ID" value="MBK1704075.1"/>
    <property type="molecule type" value="Genomic_DNA"/>
</dbReference>
<reference evidence="2" key="2">
    <citation type="journal article" date="2020" name="Microorganisms">
        <title>Osmotic Adaptation and Compatible Solute Biosynthesis of Phototrophic Bacteria as Revealed from Genome Analyses.</title>
        <authorList>
            <person name="Imhoff J.F."/>
            <person name="Rahn T."/>
            <person name="Kunzel S."/>
            <person name="Keller A."/>
            <person name="Neulinger S.C."/>
        </authorList>
    </citation>
    <scope>NUCLEOTIDE SEQUENCE</scope>
    <source>
        <strain evidence="2">DSM 11080</strain>
    </source>
</reference>
<dbReference type="Pfam" id="PF01584">
    <property type="entry name" value="CheW"/>
    <property type="match status" value="1"/>
</dbReference>
<dbReference type="GO" id="GO:0007165">
    <property type="term" value="P:signal transduction"/>
    <property type="evidence" value="ECO:0007669"/>
    <property type="project" value="InterPro"/>
</dbReference>
<comment type="caution">
    <text evidence="2">The sequence shown here is derived from an EMBL/GenBank/DDBJ whole genome shotgun (WGS) entry which is preliminary data.</text>
</comment>
<evidence type="ECO:0000313" key="3">
    <source>
        <dbReference type="Proteomes" id="UP001296776"/>
    </source>
</evidence>
<sequence length="228" mass="24722">MPAQTVLLRVRRHPKSLLVGRNGPMISRDTRATALAEPSVLGVAPECVVFSLAGTTYAVAAALMRACLSLPRLTALDETPDYLVGAFDLRGELAPVISPAVLGGWTLKPANVGDLVVVVDAGQHPLALHADAMLGIEPVYDRPWRVGERLLNLSKEVLLSGGSAWLIDPEAIRMVADPHLPSLHSADARLQDFERQLDAKALSRLEARAERYRGLIRPGRCTHPSRRL</sequence>
<dbReference type="Proteomes" id="UP001296776">
    <property type="component" value="Unassembled WGS sequence"/>
</dbReference>
<protein>
    <recommendedName>
        <fullName evidence="1">CheW-like domain-containing protein</fullName>
    </recommendedName>
</protein>
<name>A0AAJ0X9H4_9GAMM</name>
<reference evidence="2" key="1">
    <citation type="submission" date="2017-08" db="EMBL/GenBank/DDBJ databases">
        <authorList>
            <person name="Imhoff J.F."/>
            <person name="Rahn T."/>
            <person name="Kuenzel S."/>
            <person name="Neulinger S.C."/>
        </authorList>
    </citation>
    <scope>NUCLEOTIDE SEQUENCE</scope>
    <source>
        <strain evidence="2">DSM 11080</strain>
    </source>
</reference>
<dbReference type="SUPFAM" id="SSF50341">
    <property type="entry name" value="CheW-like"/>
    <property type="match status" value="1"/>
</dbReference>
<gene>
    <name evidence="2" type="ORF">CKO40_05810</name>
</gene>
<evidence type="ECO:0000313" key="2">
    <source>
        <dbReference type="EMBL" id="MBK1704075.1"/>
    </source>
</evidence>
<dbReference type="Gene3D" id="2.40.50.180">
    <property type="entry name" value="CheA-289, Domain 4"/>
    <property type="match status" value="1"/>
</dbReference>
<dbReference type="PROSITE" id="PS50851">
    <property type="entry name" value="CHEW"/>
    <property type="match status" value="1"/>
</dbReference>
<proteinExistence type="predicted"/>
<keyword evidence="3" id="KW-1185">Reference proteome</keyword>
<dbReference type="InterPro" id="IPR036061">
    <property type="entry name" value="CheW-like_dom_sf"/>
</dbReference>
<feature type="domain" description="CheW-like" evidence="1">
    <location>
        <begin position="44"/>
        <end position="178"/>
    </location>
</feature>
<dbReference type="InterPro" id="IPR002545">
    <property type="entry name" value="CheW-lke_dom"/>
</dbReference>
<accession>A0AAJ0X9H4</accession>
<evidence type="ECO:0000259" key="1">
    <source>
        <dbReference type="PROSITE" id="PS50851"/>
    </source>
</evidence>
<dbReference type="GO" id="GO:0006935">
    <property type="term" value="P:chemotaxis"/>
    <property type="evidence" value="ECO:0007669"/>
    <property type="project" value="InterPro"/>
</dbReference>
<dbReference type="AlphaFoldDB" id="A0AAJ0X9H4"/>